<dbReference type="Proteomes" id="UP000248168">
    <property type="component" value="Unassembled WGS sequence"/>
</dbReference>
<evidence type="ECO:0000313" key="4">
    <source>
        <dbReference type="Proteomes" id="UP000248168"/>
    </source>
</evidence>
<organism evidence="3 4">
    <name type="scientific">Nitrospira lenta</name>
    <dbReference type="NCBI Taxonomy" id="1436998"/>
    <lineage>
        <taxon>Bacteria</taxon>
        <taxon>Pseudomonadati</taxon>
        <taxon>Nitrospirota</taxon>
        <taxon>Nitrospiria</taxon>
        <taxon>Nitrospirales</taxon>
        <taxon>Nitrospiraceae</taxon>
        <taxon>Nitrospira</taxon>
    </lineage>
</organism>
<feature type="domain" description="Fe/B12 periplasmic-binding" evidence="2">
    <location>
        <begin position="79"/>
        <end position="329"/>
    </location>
</feature>
<dbReference type="InterPro" id="IPR050902">
    <property type="entry name" value="ABC_Transporter_SBP"/>
</dbReference>
<dbReference type="GO" id="GO:0071281">
    <property type="term" value="P:cellular response to iron ion"/>
    <property type="evidence" value="ECO:0007669"/>
    <property type="project" value="TreeGrafter"/>
</dbReference>
<dbReference type="Gene3D" id="3.40.50.1980">
    <property type="entry name" value="Nitrogenase molybdenum iron protein domain"/>
    <property type="match status" value="2"/>
</dbReference>
<dbReference type="PANTHER" id="PTHR30535">
    <property type="entry name" value="VITAMIN B12-BINDING PROTEIN"/>
    <property type="match status" value="1"/>
</dbReference>
<evidence type="ECO:0000259" key="2">
    <source>
        <dbReference type="PROSITE" id="PS50983"/>
    </source>
</evidence>
<dbReference type="SUPFAM" id="SSF53807">
    <property type="entry name" value="Helical backbone' metal receptor"/>
    <property type="match status" value="1"/>
</dbReference>
<evidence type="ECO:0000256" key="1">
    <source>
        <dbReference type="ARBA" id="ARBA00022729"/>
    </source>
</evidence>
<dbReference type="PANTHER" id="PTHR30535:SF34">
    <property type="entry name" value="MOLYBDATE-BINDING PROTEIN MOLA"/>
    <property type="match status" value="1"/>
</dbReference>
<gene>
    <name evidence="3" type="ORF">NITLEN_70073</name>
</gene>
<dbReference type="AlphaFoldDB" id="A0A330LH24"/>
<dbReference type="RefSeq" id="WP_219999483.1">
    <property type="nucleotide sequence ID" value="NZ_OUNR01000020.1"/>
</dbReference>
<dbReference type="InterPro" id="IPR054828">
    <property type="entry name" value="Vit_B12_bind_prot"/>
</dbReference>
<evidence type="ECO:0000313" key="3">
    <source>
        <dbReference type="EMBL" id="SPP66483.1"/>
    </source>
</evidence>
<proteinExistence type="predicted"/>
<dbReference type="FunCoup" id="A0A330LH24">
    <property type="interactions" value="181"/>
</dbReference>
<reference evidence="4" key="1">
    <citation type="submission" date="2018-04" db="EMBL/GenBank/DDBJ databases">
        <authorList>
            <person name="Lucker S."/>
            <person name="Sakoula D."/>
        </authorList>
    </citation>
    <scope>NUCLEOTIDE SEQUENCE [LARGE SCALE GENOMIC DNA]</scope>
</reference>
<dbReference type="PROSITE" id="PS50983">
    <property type="entry name" value="FE_B12_PBP"/>
    <property type="match status" value="1"/>
</dbReference>
<dbReference type="InParanoid" id="A0A330LH24"/>
<dbReference type="CDD" id="cd01144">
    <property type="entry name" value="BtuF"/>
    <property type="match status" value="1"/>
</dbReference>
<sequence>MGIFYLRSRGRWILIGVVLAVAIVTGNSVVWACGEGDCAEMKRRQQGILTGMPFMAHVSSRSFVDDAGRKMYLAKTPTRIVSLAPSVTEILFAIGAGDQLVGVTDFCDYPPEASTKPKLGYAHPNLESMMALQPDLVLAPQEFLKPDVILKLEQLKVPVFILSAATVENILGHIQTLGRMLDRSVQANAIAMSLRQDIAAVRVRTQTVSPVRVLYVLNSQPLITVGPGSFIDQLLRIAGGANVAAQSQLPYPRLSLEVVLQQDPEVLLFPVGKAEGIPDSEQQTWRQWQSMTAVRQGRLHQIPADLLNRPGPRIGQALTMLVNILHPELVAGPSPLP</sequence>
<keyword evidence="1" id="KW-0732">Signal</keyword>
<dbReference type="NCBIfam" id="NF038402">
    <property type="entry name" value="TroA_like"/>
    <property type="match status" value="1"/>
</dbReference>
<protein>
    <submittedName>
        <fullName evidence="3">Putative Vitamin B12 import system, periplasmic binding protein BtuF</fullName>
    </submittedName>
</protein>
<name>A0A330LH24_9BACT</name>
<dbReference type="InterPro" id="IPR002491">
    <property type="entry name" value="ABC_transptr_periplasmic_BD"/>
</dbReference>
<keyword evidence="4" id="KW-1185">Reference proteome</keyword>
<dbReference type="Pfam" id="PF01497">
    <property type="entry name" value="Peripla_BP_2"/>
    <property type="match status" value="1"/>
</dbReference>
<dbReference type="EMBL" id="OUNR01000020">
    <property type="protein sequence ID" value="SPP66483.1"/>
    <property type="molecule type" value="Genomic_DNA"/>
</dbReference>
<accession>A0A330LH24</accession>